<evidence type="ECO:0000256" key="1">
    <source>
        <dbReference type="SAM" id="MobiDB-lite"/>
    </source>
</evidence>
<organism evidence="2 3">
    <name type="scientific">Mycena metata</name>
    <dbReference type="NCBI Taxonomy" id="1033252"/>
    <lineage>
        <taxon>Eukaryota</taxon>
        <taxon>Fungi</taxon>
        <taxon>Dikarya</taxon>
        <taxon>Basidiomycota</taxon>
        <taxon>Agaricomycotina</taxon>
        <taxon>Agaricomycetes</taxon>
        <taxon>Agaricomycetidae</taxon>
        <taxon>Agaricales</taxon>
        <taxon>Marasmiineae</taxon>
        <taxon>Mycenaceae</taxon>
        <taxon>Mycena</taxon>
    </lineage>
</organism>
<gene>
    <name evidence="2" type="ORF">B0H16DRAFT_1458892</name>
</gene>
<name>A0AAD7J1E1_9AGAR</name>
<feature type="region of interest" description="Disordered" evidence="1">
    <location>
        <begin position="1"/>
        <end position="71"/>
    </location>
</feature>
<reference evidence="2" key="1">
    <citation type="submission" date="2023-03" db="EMBL/GenBank/DDBJ databases">
        <title>Massive genome expansion in bonnet fungi (Mycena s.s.) driven by repeated elements and novel gene families across ecological guilds.</title>
        <authorList>
            <consortium name="Lawrence Berkeley National Laboratory"/>
            <person name="Harder C.B."/>
            <person name="Miyauchi S."/>
            <person name="Viragh M."/>
            <person name="Kuo A."/>
            <person name="Thoen E."/>
            <person name="Andreopoulos B."/>
            <person name="Lu D."/>
            <person name="Skrede I."/>
            <person name="Drula E."/>
            <person name="Henrissat B."/>
            <person name="Morin E."/>
            <person name="Kohler A."/>
            <person name="Barry K."/>
            <person name="LaButti K."/>
            <person name="Morin E."/>
            <person name="Salamov A."/>
            <person name="Lipzen A."/>
            <person name="Mereny Z."/>
            <person name="Hegedus B."/>
            <person name="Baldrian P."/>
            <person name="Stursova M."/>
            <person name="Weitz H."/>
            <person name="Taylor A."/>
            <person name="Grigoriev I.V."/>
            <person name="Nagy L.G."/>
            <person name="Martin F."/>
            <person name="Kauserud H."/>
        </authorList>
    </citation>
    <scope>NUCLEOTIDE SEQUENCE</scope>
    <source>
        <strain evidence="2">CBHHK182m</strain>
    </source>
</reference>
<accession>A0AAD7J1E1</accession>
<comment type="caution">
    <text evidence="2">The sequence shown here is derived from an EMBL/GenBank/DDBJ whole genome shotgun (WGS) entry which is preliminary data.</text>
</comment>
<protein>
    <submittedName>
        <fullName evidence="2">Uncharacterized protein</fullName>
    </submittedName>
</protein>
<evidence type="ECO:0000313" key="3">
    <source>
        <dbReference type="Proteomes" id="UP001215598"/>
    </source>
</evidence>
<proteinExistence type="predicted"/>
<dbReference type="EMBL" id="JARKIB010000051">
    <property type="protein sequence ID" value="KAJ7754857.1"/>
    <property type="molecule type" value="Genomic_DNA"/>
</dbReference>
<feature type="compositionally biased region" description="Gly residues" evidence="1">
    <location>
        <begin position="56"/>
        <end position="71"/>
    </location>
</feature>
<dbReference type="AlphaFoldDB" id="A0AAD7J1E1"/>
<keyword evidence="3" id="KW-1185">Reference proteome</keyword>
<dbReference type="Proteomes" id="UP001215598">
    <property type="component" value="Unassembled WGS sequence"/>
</dbReference>
<sequence>MASTSTTSRPSRSASSTSSPTGSIPPFTVYSQTGSTATDPGVTALPGNNGTSSGDAGTGGGNNSSGGGGGGNGIQSSAQLYWTDWVLDFSFVSFVSLNDIQNIGQNIGWPASGRFILIIELNSLLPQCAMAIDGNLGGSKWNIEKELRDNYPILADTSMHPTTARPRVRARHAPSRIYTYLYAKGKGINQRECEGTKYETYRSRPRVQKLSVAPISDRERMPVEENVVWAGKAVGVAVIPEGSYEGVAGLATPTIWTNKCHERREIFRLTAIEKWRQHHLDEKQIVFGDPWESVEAVRDMGGHRRRTGSHEVEIVKSGVRIALTAGRQNGRLSGGKPVSATFMKMAEILAEMA</sequence>
<feature type="compositionally biased region" description="Polar residues" evidence="1">
    <location>
        <begin position="29"/>
        <end position="38"/>
    </location>
</feature>
<feature type="compositionally biased region" description="Low complexity" evidence="1">
    <location>
        <begin position="1"/>
        <end position="21"/>
    </location>
</feature>
<evidence type="ECO:0000313" key="2">
    <source>
        <dbReference type="EMBL" id="KAJ7754857.1"/>
    </source>
</evidence>